<proteinExistence type="inferred from homology"/>
<evidence type="ECO:0000313" key="4">
    <source>
        <dbReference type="Proteomes" id="UP000183994"/>
    </source>
</evidence>
<dbReference type="AlphaFoldDB" id="A0A1M6SHD1"/>
<dbReference type="Gene3D" id="3.40.190.10">
    <property type="entry name" value="Periplasmic binding protein-like II"/>
    <property type="match status" value="2"/>
</dbReference>
<comment type="similarity">
    <text evidence="1">Belongs to the bacterial solute-binding protein 1 family. WtpA subfamily.</text>
</comment>
<dbReference type="EMBL" id="FQZU01000024">
    <property type="protein sequence ID" value="SHK44049.1"/>
    <property type="molecule type" value="Genomic_DNA"/>
</dbReference>
<dbReference type="Pfam" id="PF13531">
    <property type="entry name" value="SBP_bac_11"/>
    <property type="match status" value="1"/>
</dbReference>
<sequence length="324" mass="36132">MKLRFSLCILAVLSLLVFSSQAMAEPAGKVAIFHAGSLSVPFAEIEKNFEQKYPKVDIQRESGGSTKMARLISEVGKPADIMGSADYTVIDKNLLGKFTDMNIRFATNQLVLCYTDQSRLAGKINDTNWPEILMTEGVVWGHSDPNLDPCGYRSLMVLQLAESYYKIPGFYNKAIANRPEKNVRPKSVELISLLKTGNMDYAWEYLSVAVQHELKYVALPDEINLGNYKYDSNYKNAQVEVTGKKPGTTITRTGKSCTYGICLIKDSQNPEAATAFLEYLMDPEGGLKILQDMGQPPFIPCRVPTQEMYDKLPGGLKKLVEIKE</sequence>
<accession>A0A1M6SHD1</accession>
<organism evidence="3 4">
    <name type="scientific">Desulfatibacillum alkenivorans DSM 16219</name>
    <dbReference type="NCBI Taxonomy" id="1121393"/>
    <lineage>
        <taxon>Bacteria</taxon>
        <taxon>Pseudomonadati</taxon>
        <taxon>Thermodesulfobacteriota</taxon>
        <taxon>Desulfobacteria</taxon>
        <taxon>Desulfobacterales</taxon>
        <taxon>Desulfatibacillaceae</taxon>
        <taxon>Desulfatibacillum</taxon>
    </lineage>
</organism>
<dbReference type="STRING" id="1121393.SAMN02745216_03462"/>
<dbReference type="GO" id="GO:0030973">
    <property type="term" value="F:molybdate ion binding"/>
    <property type="evidence" value="ECO:0007669"/>
    <property type="project" value="TreeGrafter"/>
</dbReference>
<reference evidence="4" key="1">
    <citation type="submission" date="2016-11" db="EMBL/GenBank/DDBJ databases">
        <authorList>
            <person name="Varghese N."/>
            <person name="Submissions S."/>
        </authorList>
    </citation>
    <scope>NUCLEOTIDE SEQUENCE [LARGE SCALE GENOMIC DNA]</scope>
    <source>
        <strain evidence="4">DSM 16219</strain>
    </source>
</reference>
<dbReference type="NCBIfam" id="NF003196">
    <property type="entry name" value="PRK04168.1"/>
    <property type="match status" value="1"/>
</dbReference>
<feature type="signal peptide" evidence="2">
    <location>
        <begin position="1"/>
        <end position="24"/>
    </location>
</feature>
<evidence type="ECO:0000313" key="3">
    <source>
        <dbReference type="EMBL" id="SHK44049.1"/>
    </source>
</evidence>
<evidence type="ECO:0000256" key="1">
    <source>
        <dbReference type="ARBA" id="ARBA00009438"/>
    </source>
</evidence>
<dbReference type="OrthoDB" id="9785015at2"/>
<protein>
    <submittedName>
        <fullName evidence="3">Tungstate/molybdate binding protein</fullName>
    </submittedName>
</protein>
<dbReference type="PANTHER" id="PTHR30632">
    <property type="entry name" value="MOLYBDATE-BINDING PERIPLASMIC PROTEIN"/>
    <property type="match status" value="1"/>
</dbReference>
<dbReference type="SUPFAM" id="SSF53850">
    <property type="entry name" value="Periplasmic binding protein-like II"/>
    <property type="match status" value="1"/>
</dbReference>
<dbReference type="CDD" id="cd13540">
    <property type="entry name" value="PBP2_ModA_WtpA"/>
    <property type="match status" value="1"/>
</dbReference>
<keyword evidence="4" id="KW-1185">Reference proteome</keyword>
<dbReference type="Proteomes" id="UP000183994">
    <property type="component" value="Unassembled WGS sequence"/>
</dbReference>
<feature type="chain" id="PRO_5012839054" evidence="2">
    <location>
        <begin position="25"/>
        <end position="324"/>
    </location>
</feature>
<dbReference type="InterPro" id="IPR050682">
    <property type="entry name" value="ModA/WtpA"/>
</dbReference>
<dbReference type="RefSeq" id="WP_073477508.1">
    <property type="nucleotide sequence ID" value="NZ_FQZU01000024.1"/>
</dbReference>
<dbReference type="GO" id="GO:0015689">
    <property type="term" value="P:molybdate ion transport"/>
    <property type="evidence" value="ECO:0007669"/>
    <property type="project" value="TreeGrafter"/>
</dbReference>
<name>A0A1M6SHD1_9BACT</name>
<dbReference type="PANTHER" id="PTHR30632:SF16">
    <property type="entry name" value="MOLYBDATE_TUNGSTATE-BINDING PROTEIN WTPA"/>
    <property type="match status" value="1"/>
</dbReference>
<gene>
    <name evidence="3" type="ORF">SAMN02745216_03462</name>
</gene>
<keyword evidence="2" id="KW-0732">Signal</keyword>
<evidence type="ECO:0000256" key="2">
    <source>
        <dbReference type="SAM" id="SignalP"/>
    </source>
</evidence>